<evidence type="ECO:0000256" key="12">
    <source>
        <dbReference type="ARBA" id="ARBA00022989"/>
    </source>
</evidence>
<evidence type="ECO:0000256" key="13">
    <source>
        <dbReference type="ARBA" id="ARBA00023012"/>
    </source>
</evidence>
<dbReference type="GO" id="GO:0007234">
    <property type="term" value="P:osmosensory signaling via phosphorelay pathway"/>
    <property type="evidence" value="ECO:0007669"/>
    <property type="project" value="TreeGrafter"/>
</dbReference>
<dbReference type="InterPro" id="IPR005467">
    <property type="entry name" value="His_kinase_dom"/>
</dbReference>
<evidence type="ECO:0000256" key="14">
    <source>
        <dbReference type="ARBA" id="ARBA00023136"/>
    </source>
</evidence>
<sequence length="587" mass="66179">MTIKTKLSLGLSFLFAVILLLAGLGAHYANRLAAEAKEVLKDNYETLEYGKNMLQATDVFLLADSTRYAAAFKNFKKNLQDQLNNLTEPGEQAITIAIKENFDLLRLRQTAFQKQGAPTIPKIIAQIRQDVFRLTDLNMQAIVRKNKIAQQTADRVIMYLVLIGTFSILVTLTFTLNFPGYIANPIRELTASIKQIANRNYEQRLHFKAQDEFGELAEAFNQMARKLDEYEHSNLARIIFEKRRIETIINNMSDAIIGLDEKQIILFANNEATLLLGLTEADLIGQYAPDVALHNDLLRHLLAVKEAAPLQIFNDGKESYFTQDIIQINSSGTATEAEKLIGQVIILKNITQFRELDLAKTNFIATISHELKTPIASIKMSLKLLRDHRIGAVNQEQQKLMEHITEDSDRLLRITGELLNLAQVETGNIQLHYRQTQPAEIIHYATQAILFQAEQKQVKLETNLPNELPPVNCDLEKTAWVLVNFLSNAIRYSPDQARIIISAGYVTSASNRFVRFSVQDFGRGIDARYKDRIFDKFFQVPDADSIKGGTGLGLAISKEFITTQGGTIWVESELGEGSTFSFRLPVI</sequence>
<evidence type="ECO:0000256" key="11">
    <source>
        <dbReference type="ARBA" id="ARBA00022840"/>
    </source>
</evidence>
<evidence type="ECO:0000256" key="5">
    <source>
        <dbReference type="ARBA" id="ARBA00022475"/>
    </source>
</evidence>
<dbReference type="SMART" id="SM00304">
    <property type="entry name" value="HAMP"/>
    <property type="match status" value="1"/>
</dbReference>
<dbReference type="PROSITE" id="PS50885">
    <property type="entry name" value="HAMP"/>
    <property type="match status" value="1"/>
</dbReference>
<dbReference type="RefSeq" id="WP_115374869.1">
    <property type="nucleotide sequence ID" value="NZ_QASA01000001.1"/>
</dbReference>
<dbReference type="InterPro" id="IPR036890">
    <property type="entry name" value="HATPase_C_sf"/>
</dbReference>
<dbReference type="SUPFAM" id="SSF158472">
    <property type="entry name" value="HAMP domain-like"/>
    <property type="match status" value="1"/>
</dbReference>
<evidence type="ECO:0000256" key="10">
    <source>
        <dbReference type="ARBA" id="ARBA00022777"/>
    </source>
</evidence>
<dbReference type="PANTHER" id="PTHR42878">
    <property type="entry name" value="TWO-COMPONENT HISTIDINE KINASE"/>
    <property type="match status" value="1"/>
</dbReference>
<dbReference type="GO" id="GO:0000155">
    <property type="term" value="F:phosphorelay sensor kinase activity"/>
    <property type="evidence" value="ECO:0007669"/>
    <property type="project" value="InterPro"/>
</dbReference>
<dbReference type="Gene3D" id="3.30.565.10">
    <property type="entry name" value="Histidine kinase-like ATPase, C-terminal domain"/>
    <property type="match status" value="1"/>
</dbReference>
<dbReference type="InterPro" id="IPR050351">
    <property type="entry name" value="BphY/WalK/GraS-like"/>
</dbReference>
<dbReference type="OrthoDB" id="9813151at2"/>
<keyword evidence="6" id="KW-0597">Phosphoprotein</keyword>
<evidence type="ECO:0000256" key="2">
    <source>
        <dbReference type="ARBA" id="ARBA00004141"/>
    </source>
</evidence>
<evidence type="ECO:0000256" key="6">
    <source>
        <dbReference type="ARBA" id="ARBA00022553"/>
    </source>
</evidence>
<dbReference type="PROSITE" id="PS50112">
    <property type="entry name" value="PAS"/>
    <property type="match status" value="1"/>
</dbReference>
<evidence type="ECO:0000256" key="4">
    <source>
        <dbReference type="ARBA" id="ARBA00012438"/>
    </source>
</evidence>
<dbReference type="EMBL" id="QASA01000001">
    <property type="protein sequence ID" value="RDC65937.1"/>
    <property type="molecule type" value="Genomic_DNA"/>
</dbReference>
<dbReference type="InterPro" id="IPR003660">
    <property type="entry name" value="HAMP_dom"/>
</dbReference>
<dbReference type="Gene3D" id="6.10.340.10">
    <property type="match status" value="1"/>
</dbReference>
<keyword evidence="7 19" id="KW-0808">Transferase</keyword>
<dbReference type="GO" id="GO:0030295">
    <property type="term" value="F:protein kinase activator activity"/>
    <property type="evidence" value="ECO:0007669"/>
    <property type="project" value="TreeGrafter"/>
</dbReference>
<protein>
    <recommendedName>
        <fullName evidence="4">histidine kinase</fullName>
        <ecNumber evidence="4">2.7.13.3</ecNumber>
    </recommendedName>
</protein>
<evidence type="ECO:0000256" key="7">
    <source>
        <dbReference type="ARBA" id="ARBA00022679"/>
    </source>
</evidence>
<keyword evidence="13" id="KW-0902">Two-component regulatory system</keyword>
<dbReference type="SMART" id="SM00388">
    <property type="entry name" value="HisKA"/>
    <property type="match status" value="1"/>
</dbReference>
<dbReference type="CDD" id="cd06225">
    <property type="entry name" value="HAMP"/>
    <property type="match status" value="1"/>
</dbReference>
<dbReference type="PANTHER" id="PTHR42878:SF7">
    <property type="entry name" value="SENSOR HISTIDINE KINASE GLRK"/>
    <property type="match status" value="1"/>
</dbReference>
<dbReference type="PRINTS" id="PR00344">
    <property type="entry name" value="BCTRLSENSOR"/>
</dbReference>
<dbReference type="Pfam" id="PF00989">
    <property type="entry name" value="PAS"/>
    <property type="match status" value="1"/>
</dbReference>
<dbReference type="SUPFAM" id="SSF47384">
    <property type="entry name" value="Homodimeric domain of signal transducing histidine kinase"/>
    <property type="match status" value="1"/>
</dbReference>
<dbReference type="Pfam" id="PF00672">
    <property type="entry name" value="HAMP"/>
    <property type="match status" value="1"/>
</dbReference>
<evidence type="ECO:0000256" key="9">
    <source>
        <dbReference type="ARBA" id="ARBA00022741"/>
    </source>
</evidence>
<comment type="catalytic activity">
    <reaction evidence="1">
        <text>ATP + protein L-histidine = ADP + protein N-phospho-L-histidine.</text>
        <dbReference type="EC" id="2.7.13.3"/>
    </reaction>
</comment>
<dbReference type="InterPro" id="IPR013767">
    <property type="entry name" value="PAS_fold"/>
</dbReference>
<feature type="domain" description="Histidine kinase" evidence="16">
    <location>
        <begin position="366"/>
        <end position="587"/>
    </location>
</feature>
<dbReference type="GO" id="GO:0000156">
    <property type="term" value="F:phosphorelay response regulator activity"/>
    <property type="evidence" value="ECO:0007669"/>
    <property type="project" value="TreeGrafter"/>
</dbReference>
<dbReference type="AlphaFoldDB" id="A0A369QRR9"/>
<dbReference type="EC" id="2.7.13.3" evidence="4"/>
<dbReference type="NCBIfam" id="TIGR00229">
    <property type="entry name" value="sensory_box"/>
    <property type="match status" value="1"/>
</dbReference>
<accession>A0A369QRR9</accession>
<evidence type="ECO:0000256" key="1">
    <source>
        <dbReference type="ARBA" id="ARBA00000085"/>
    </source>
</evidence>
<dbReference type="CDD" id="cd00082">
    <property type="entry name" value="HisKA"/>
    <property type="match status" value="1"/>
</dbReference>
<feature type="domain" description="HAMP" evidence="18">
    <location>
        <begin position="180"/>
        <end position="232"/>
    </location>
</feature>
<dbReference type="InterPro" id="IPR035965">
    <property type="entry name" value="PAS-like_dom_sf"/>
</dbReference>
<dbReference type="InterPro" id="IPR000014">
    <property type="entry name" value="PAS"/>
</dbReference>
<organism evidence="19 20">
    <name type="scientific">Adhaeribacter pallidiroseus</name>
    <dbReference type="NCBI Taxonomy" id="2072847"/>
    <lineage>
        <taxon>Bacteria</taxon>
        <taxon>Pseudomonadati</taxon>
        <taxon>Bacteroidota</taxon>
        <taxon>Cytophagia</taxon>
        <taxon>Cytophagales</taxon>
        <taxon>Hymenobacteraceae</taxon>
        <taxon>Adhaeribacter</taxon>
    </lineage>
</organism>
<dbReference type="GO" id="GO:0005886">
    <property type="term" value="C:plasma membrane"/>
    <property type="evidence" value="ECO:0007669"/>
    <property type="project" value="UniProtKB-SubCell"/>
</dbReference>
<keyword evidence="9" id="KW-0547">Nucleotide-binding</keyword>
<evidence type="ECO:0000259" key="18">
    <source>
        <dbReference type="PROSITE" id="PS50885"/>
    </source>
</evidence>
<dbReference type="InterPro" id="IPR036097">
    <property type="entry name" value="HisK_dim/P_sf"/>
</dbReference>
<gene>
    <name evidence="19" type="primary">kinB</name>
    <name evidence="19" type="ORF">AHMF7616_04568</name>
</gene>
<evidence type="ECO:0000259" key="17">
    <source>
        <dbReference type="PROSITE" id="PS50112"/>
    </source>
</evidence>
<reference evidence="19 20" key="1">
    <citation type="submission" date="2018-04" db="EMBL/GenBank/DDBJ databases">
        <title>Adhaeribacter sp. HMF7616 genome sequencing and assembly.</title>
        <authorList>
            <person name="Kang H."/>
            <person name="Kang J."/>
            <person name="Cha I."/>
            <person name="Kim H."/>
            <person name="Joh K."/>
        </authorList>
    </citation>
    <scope>NUCLEOTIDE SEQUENCE [LARGE SCALE GENOMIC DNA]</scope>
    <source>
        <strain evidence="19 20">HMF7616</strain>
    </source>
</reference>
<dbReference type="Proteomes" id="UP000253919">
    <property type="component" value="Unassembled WGS sequence"/>
</dbReference>
<keyword evidence="14 15" id="KW-0472">Membrane</keyword>
<dbReference type="SUPFAM" id="SSF55874">
    <property type="entry name" value="ATPase domain of HSP90 chaperone/DNA topoisomerase II/histidine kinase"/>
    <property type="match status" value="1"/>
</dbReference>
<dbReference type="InterPro" id="IPR004358">
    <property type="entry name" value="Sig_transdc_His_kin-like_C"/>
</dbReference>
<dbReference type="Gene3D" id="3.30.450.20">
    <property type="entry name" value="PAS domain"/>
    <property type="match status" value="1"/>
</dbReference>
<dbReference type="InterPro" id="IPR003594">
    <property type="entry name" value="HATPase_dom"/>
</dbReference>
<evidence type="ECO:0000313" key="19">
    <source>
        <dbReference type="EMBL" id="RDC65937.1"/>
    </source>
</evidence>
<evidence type="ECO:0000259" key="16">
    <source>
        <dbReference type="PROSITE" id="PS50109"/>
    </source>
</evidence>
<evidence type="ECO:0000256" key="8">
    <source>
        <dbReference type="ARBA" id="ARBA00022692"/>
    </source>
</evidence>
<dbReference type="Pfam" id="PF02518">
    <property type="entry name" value="HATPase_c"/>
    <property type="match status" value="1"/>
</dbReference>
<feature type="transmembrane region" description="Helical" evidence="15">
    <location>
        <begin position="156"/>
        <end position="178"/>
    </location>
</feature>
<keyword evidence="10 19" id="KW-0418">Kinase</keyword>
<evidence type="ECO:0000256" key="3">
    <source>
        <dbReference type="ARBA" id="ARBA00004236"/>
    </source>
</evidence>
<comment type="caution">
    <text evidence="19">The sequence shown here is derived from an EMBL/GenBank/DDBJ whole genome shotgun (WGS) entry which is preliminary data.</text>
</comment>
<dbReference type="SMART" id="SM00091">
    <property type="entry name" value="PAS"/>
    <property type="match status" value="1"/>
</dbReference>
<dbReference type="SUPFAM" id="SSF55785">
    <property type="entry name" value="PYP-like sensor domain (PAS domain)"/>
    <property type="match status" value="1"/>
</dbReference>
<dbReference type="GO" id="GO:0005524">
    <property type="term" value="F:ATP binding"/>
    <property type="evidence" value="ECO:0007669"/>
    <property type="project" value="UniProtKB-KW"/>
</dbReference>
<dbReference type="Pfam" id="PF00512">
    <property type="entry name" value="HisKA"/>
    <property type="match status" value="1"/>
</dbReference>
<dbReference type="FunFam" id="3.30.565.10:FF:000023">
    <property type="entry name" value="PAS domain-containing sensor histidine kinase"/>
    <property type="match status" value="1"/>
</dbReference>
<keyword evidence="12 15" id="KW-1133">Transmembrane helix</keyword>
<keyword evidence="5" id="KW-1003">Cell membrane</keyword>
<feature type="domain" description="PAS" evidence="17">
    <location>
        <begin position="241"/>
        <end position="286"/>
    </location>
</feature>
<name>A0A369QRR9_9BACT</name>
<dbReference type="SMART" id="SM00387">
    <property type="entry name" value="HATPase_c"/>
    <property type="match status" value="1"/>
</dbReference>
<dbReference type="CDD" id="cd00130">
    <property type="entry name" value="PAS"/>
    <property type="match status" value="1"/>
</dbReference>
<evidence type="ECO:0000313" key="20">
    <source>
        <dbReference type="Proteomes" id="UP000253919"/>
    </source>
</evidence>
<proteinExistence type="predicted"/>
<dbReference type="InterPro" id="IPR003661">
    <property type="entry name" value="HisK_dim/P_dom"/>
</dbReference>
<keyword evidence="8 15" id="KW-0812">Transmembrane</keyword>
<dbReference type="PROSITE" id="PS50109">
    <property type="entry name" value="HIS_KIN"/>
    <property type="match status" value="1"/>
</dbReference>
<comment type="subcellular location">
    <subcellularLocation>
        <location evidence="3">Cell membrane</location>
    </subcellularLocation>
    <subcellularLocation>
        <location evidence="2">Membrane</location>
        <topology evidence="2">Multi-pass membrane protein</topology>
    </subcellularLocation>
</comment>
<dbReference type="Gene3D" id="1.10.287.130">
    <property type="match status" value="1"/>
</dbReference>
<keyword evidence="11" id="KW-0067">ATP-binding</keyword>
<keyword evidence="20" id="KW-1185">Reference proteome</keyword>
<evidence type="ECO:0000256" key="15">
    <source>
        <dbReference type="SAM" id="Phobius"/>
    </source>
</evidence>
<dbReference type="GO" id="GO:0006355">
    <property type="term" value="P:regulation of DNA-templated transcription"/>
    <property type="evidence" value="ECO:0007669"/>
    <property type="project" value="InterPro"/>
</dbReference>